<dbReference type="Proteomes" id="UP001168528">
    <property type="component" value="Unassembled WGS sequence"/>
</dbReference>
<dbReference type="EMBL" id="JAUKPO010000012">
    <property type="protein sequence ID" value="MDO1448542.1"/>
    <property type="molecule type" value="Genomic_DNA"/>
</dbReference>
<reference evidence="5" key="1">
    <citation type="submission" date="2023-07" db="EMBL/GenBank/DDBJ databases">
        <title>The genome sequence of Rhodocytophaga aerolata KACC 12507.</title>
        <authorList>
            <person name="Zhang X."/>
        </authorList>
    </citation>
    <scope>NUCLEOTIDE SEQUENCE</scope>
    <source>
        <strain evidence="5">KACC 12507</strain>
    </source>
</reference>
<accession>A0ABT8RCT1</accession>
<keyword evidence="1" id="KW-0805">Transcription regulation</keyword>
<evidence type="ECO:0000313" key="6">
    <source>
        <dbReference type="Proteomes" id="UP001168528"/>
    </source>
</evidence>
<dbReference type="SMART" id="SM00342">
    <property type="entry name" value="HTH_ARAC"/>
    <property type="match status" value="1"/>
</dbReference>
<dbReference type="Gene3D" id="1.10.10.60">
    <property type="entry name" value="Homeodomain-like"/>
    <property type="match status" value="1"/>
</dbReference>
<name>A0ABT8RCT1_9BACT</name>
<evidence type="ECO:0000259" key="4">
    <source>
        <dbReference type="PROSITE" id="PS01124"/>
    </source>
</evidence>
<gene>
    <name evidence="5" type="ORF">Q0590_19855</name>
</gene>
<feature type="domain" description="HTH araC/xylS-type" evidence="4">
    <location>
        <begin position="13"/>
        <end position="113"/>
    </location>
</feature>
<dbReference type="PANTHER" id="PTHR46796">
    <property type="entry name" value="HTH-TYPE TRANSCRIPTIONAL ACTIVATOR RHAS-RELATED"/>
    <property type="match status" value="1"/>
</dbReference>
<dbReference type="PANTHER" id="PTHR46796:SF13">
    <property type="entry name" value="HTH-TYPE TRANSCRIPTIONAL ACTIVATOR RHAS"/>
    <property type="match status" value="1"/>
</dbReference>
<comment type="caution">
    <text evidence="5">The sequence shown here is derived from an EMBL/GenBank/DDBJ whole genome shotgun (WGS) entry which is preliminary data.</text>
</comment>
<evidence type="ECO:0000256" key="3">
    <source>
        <dbReference type="ARBA" id="ARBA00023163"/>
    </source>
</evidence>
<evidence type="ECO:0000313" key="5">
    <source>
        <dbReference type="EMBL" id="MDO1448542.1"/>
    </source>
</evidence>
<evidence type="ECO:0000256" key="1">
    <source>
        <dbReference type="ARBA" id="ARBA00023015"/>
    </source>
</evidence>
<keyword evidence="2" id="KW-0238">DNA-binding</keyword>
<sequence length="123" mass="14161">MLDKIHKIDPEPDIVDYAVEAILHKKGILSIGHLSDDLCISSRQLRRRFTEKVGISPKMCARIKRFNYVSNLSSGDFGTWMDKVHSCGYYDQAHFIRDISDFSGRSPTEYRHYQQRIAQVIGA</sequence>
<dbReference type="Pfam" id="PF12833">
    <property type="entry name" value="HTH_18"/>
    <property type="match status" value="1"/>
</dbReference>
<dbReference type="InterPro" id="IPR050204">
    <property type="entry name" value="AraC_XylS_family_regulators"/>
</dbReference>
<protein>
    <submittedName>
        <fullName evidence="5">AraC family transcriptional regulator</fullName>
    </submittedName>
</protein>
<proteinExistence type="predicted"/>
<keyword evidence="6" id="KW-1185">Reference proteome</keyword>
<dbReference type="PROSITE" id="PS01124">
    <property type="entry name" value="HTH_ARAC_FAMILY_2"/>
    <property type="match status" value="1"/>
</dbReference>
<evidence type="ECO:0000256" key="2">
    <source>
        <dbReference type="ARBA" id="ARBA00023125"/>
    </source>
</evidence>
<dbReference type="InterPro" id="IPR018060">
    <property type="entry name" value="HTH_AraC"/>
</dbReference>
<dbReference type="RefSeq" id="WP_302039343.1">
    <property type="nucleotide sequence ID" value="NZ_JAUKPO010000012.1"/>
</dbReference>
<keyword evidence="3" id="KW-0804">Transcription</keyword>
<organism evidence="5 6">
    <name type="scientific">Rhodocytophaga aerolata</name>
    <dbReference type="NCBI Taxonomy" id="455078"/>
    <lineage>
        <taxon>Bacteria</taxon>
        <taxon>Pseudomonadati</taxon>
        <taxon>Bacteroidota</taxon>
        <taxon>Cytophagia</taxon>
        <taxon>Cytophagales</taxon>
        <taxon>Rhodocytophagaceae</taxon>
        <taxon>Rhodocytophaga</taxon>
    </lineage>
</organism>